<feature type="transmembrane region" description="Helical" evidence="10">
    <location>
        <begin position="204"/>
        <end position="222"/>
    </location>
</feature>
<dbReference type="GO" id="GO:0042761">
    <property type="term" value="P:very long-chain fatty acid biosynthetic process"/>
    <property type="evidence" value="ECO:0007669"/>
    <property type="project" value="TreeGrafter"/>
</dbReference>
<dbReference type="PANTHER" id="PTHR11157">
    <property type="entry name" value="FATTY ACID ACYL TRANSFERASE-RELATED"/>
    <property type="match status" value="1"/>
</dbReference>
<feature type="transmembrane region" description="Helical" evidence="10">
    <location>
        <begin position="172"/>
        <end position="192"/>
    </location>
</feature>
<keyword evidence="8 10" id="KW-0472">Membrane</keyword>
<feature type="transmembrane region" description="Helical" evidence="10">
    <location>
        <begin position="141"/>
        <end position="160"/>
    </location>
</feature>
<keyword evidence="7 10" id="KW-0443">Lipid metabolism</keyword>
<dbReference type="AlphaFoldDB" id="A0AAD5L1M5"/>
<comment type="catalytic activity">
    <reaction evidence="10">
        <text>a very-long-chain acyl-CoA + malonyl-CoA + H(+) = a very-long-chain 3-oxoacyl-CoA + CO2 + CoA</text>
        <dbReference type="Rhea" id="RHEA:32727"/>
        <dbReference type="ChEBI" id="CHEBI:15378"/>
        <dbReference type="ChEBI" id="CHEBI:16526"/>
        <dbReference type="ChEBI" id="CHEBI:57287"/>
        <dbReference type="ChEBI" id="CHEBI:57384"/>
        <dbReference type="ChEBI" id="CHEBI:90725"/>
        <dbReference type="ChEBI" id="CHEBI:90736"/>
        <dbReference type="EC" id="2.3.1.199"/>
    </reaction>
</comment>
<protein>
    <recommendedName>
        <fullName evidence="10">Elongation of very long chain fatty acids protein</fullName>
        <ecNumber evidence="10">2.3.1.199</ecNumber>
    </recommendedName>
    <alternativeName>
        <fullName evidence="10">Very-long-chain 3-oxoacyl-CoA synthase</fullName>
    </alternativeName>
</protein>
<evidence type="ECO:0000313" key="12">
    <source>
        <dbReference type="EMBL" id="KAI9564889.1"/>
    </source>
</evidence>
<evidence type="ECO:0000256" key="5">
    <source>
        <dbReference type="ARBA" id="ARBA00022832"/>
    </source>
</evidence>
<evidence type="ECO:0000256" key="3">
    <source>
        <dbReference type="ARBA" id="ARBA00022679"/>
    </source>
</evidence>
<feature type="compositionally biased region" description="Low complexity" evidence="11">
    <location>
        <begin position="276"/>
        <end position="307"/>
    </location>
</feature>
<organism evidence="12 13">
    <name type="scientific">Daphnia sinensis</name>
    <dbReference type="NCBI Taxonomy" id="1820382"/>
    <lineage>
        <taxon>Eukaryota</taxon>
        <taxon>Metazoa</taxon>
        <taxon>Ecdysozoa</taxon>
        <taxon>Arthropoda</taxon>
        <taxon>Crustacea</taxon>
        <taxon>Branchiopoda</taxon>
        <taxon>Diplostraca</taxon>
        <taxon>Cladocera</taxon>
        <taxon>Anomopoda</taxon>
        <taxon>Daphniidae</taxon>
        <taxon>Daphnia</taxon>
        <taxon>Daphnia similis group</taxon>
    </lineage>
</organism>
<evidence type="ECO:0000256" key="4">
    <source>
        <dbReference type="ARBA" id="ARBA00022692"/>
    </source>
</evidence>
<dbReference type="EC" id="2.3.1.199" evidence="10"/>
<dbReference type="PANTHER" id="PTHR11157:SF167">
    <property type="entry name" value="ELONGATION OF VERY LONG CHAIN FATTY ACIDS PROTEIN"/>
    <property type="match status" value="1"/>
</dbReference>
<dbReference type="GO" id="GO:0034625">
    <property type="term" value="P:fatty acid elongation, monounsaturated fatty acid"/>
    <property type="evidence" value="ECO:0007669"/>
    <property type="project" value="TreeGrafter"/>
</dbReference>
<feature type="region of interest" description="Disordered" evidence="11">
    <location>
        <begin position="276"/>
        <end position="334"/>
    </location>
</feature>
<evidence type="ECO:0000256" key="11">
    <source>
        <dbReference type="SAM" id="MobiDB-lite"/>
    </source>
</evidence>
<feature type="transmembrane region" description="Helical" evidence="10">
    <location>
        <begin position="66"/>
        <end position="82"/>
    </location>
</feature>
<dbReference type="Proteomes" id="UP000820818">
    <property type="component" value="Linkage Group LG1"/>
</dbReference>
<sequence length="334" mass="38681">MASLVATVVDGYNRIWDLRDRRVENWLFMSSPLSTLFICLTYVMLVKVWGPAYMKNRPAFQFRRTLVIYNAIQVIFSTWLFYESLMGGWLFHYSFKCQPVDYSDDPIAVRMVYACWWYYFSKFTEFFDTIFFVLRKKDEHVSLLHVVHHGIMPMSVWFGVRFTPGGHSTFFGLLNTFVHIVMYFYYMVAAMGPQYQKFIWWKKYLTAFQMVQFIAIVVHAFQLLFIDCNYPKAFVWWIGCHGVLFFCLFSDFYKRSYKNAKSRIAAATNGMKANGHSNGYSNGSTSNGHSNGHTNGHANGHSNGHANGKVHDKNGHTNGHSNGYTNGAVHSKNE</sequence>
<proteinExistence type="inferred from homology"/>
<name>A0AAD5L1M5_9CRUS</name>
<comment type="caution">
    <text evidence="12">The sequence shown here is derived from an EMBL/GenBank/DDBJ whole genome shotgun (WGS) entry which is preliminary data.</text>
</comment>
<keyword evidence="9 10" id="KW-0275">Fatty acid biosynthesis</keyword>
<reference evidence="12 13" key="1">
    <citation type="submission" date="2022-05" db="EMBL/GenBank/DDBJ databases">
        <title>A multi-omics perspective on studying reproductive biology in Daphnia sinensis.</title>
        <authorList>
            <person name="Jia J."/>
        </authorList>
    </citation>
    <scope>NUCLEOTIDE SEQUENCE [LARGE SCALE GENOMIC DNA]</scope>
    <source>
        <strain evidence="12 13">WSL</strain>
    </source>
</reference>
<evidence type="ECO:0000256" key="2">
    <source>
        <dbReference type="ARBA" id="ARBA00022516"/>
    </source>
</evidence>
<feature type="transmembrane region" description="Helical" evidence="10">
    <location>
        <begin position="234"/>
        <end position="253"/>
    </location>
</feature>
<dbReference type="GO" id="GO:0019367">
    <property type="term" value="P:fatty acid elongation, saturated fatty acid"/>
    <property type="evidence" value="ECO:0007669"/>
    <property type="project" value="TreeGrafter"/>
</dbReference>
<evidence type="ECO:0000313" key="13">
    <source>
        <dbReference type="Proteomes" id="UP000820818"/>
    </source>
</evidence>
<feature type="transmembrane region" description="Helical" evidence="10">
    <location>
        <begin position="116"/>
        <end position="134"/>
    </location>
</feature>
<feature type="transmembrane region" description="Helical" evidence="10">
    <location>
        <begin position="26"/>
        <end position="45"/>
    </location>
</feature>
<keyword evidence="6 10" id="KW-1133">Transmembrane helix</keyword>
<evidence type="ECO:0000256" key="9">
    <source>
        <dbReference type="ARBA" id="ARBA00023160"/>
    </source>
</evidence>
<evidence type="ECO:0000256" key="7">
    <source>
        <dbReference type="ARBA" id="ARBA00023098"/>
    </source>
</evidence>
<dbReference type="InterPro" id="IPR002076">
    <property type="entry name" value="ELO_fam"/>
</dbReference>
<gene>
    <name evidence="12" type="ORF">GHT06_008630</name>
</gene>
<dbReference type="Pfam" id="PF01151">
    <property type="entry name" value="ELO"/>
    <property type="match status" value="1"/>
</dbReference>
<feature type="compositionally biased region" description="Polar residues" evidence="11">
    <location>
        <begin position="316"/>
        <end position="325"/>
    </location>
</feature>
<keyword evidence="3 10" id="KW-0808">Transferase</keyword>
<comment type="similarity">
    <text evidence="10">Belongs to the ELO family.</text>
</comment>
<dbReference type="EMBL" id="WJBH02000001">
    <property type="protein sequence ID" value="KAI9564889.1"/>
    <property type="molecule type" value="Genomic_DNA"/>
</dbReference>
<keyword evidence="4 10" id="KW-0812">Transmembrane</keyword>
<comment type="subcellular location">
    <subcellularLocation>
        <location evidence="1">Membrane</location>
        <topology evidence="1">Multi-pass membrane protein</topology>
    </subcellularLocation>
</comment>
<dbReference type="GO" id="GO:0030148">
    <property type="term" value="P:sphingolipid biosynthetic process"/>
    <property type="evidence" value="ECO:0007669"/>
    <property type="project" value="TreeGrafter"/>
</dbReference>
<dbReference type="GO" id="GO:0009922">
    <property type="term" value="F:fatty acid elongase activity"/>
    <property type="evidence" value="ECO:0007669"/>
    <property type="project" value="UniProtKB-EC"/>
</dbReference>
<keyword evidence="13" id="KW-1185">Reference proteome</keyword>
<evidence type="ECO:0000256" key="10">
    <source>
        <dbReference type="RuleBase" id="RU361115"/>
    </source>
</evidence>
<evidence type="ECO:0000256" key="8">
    <source>
        <dbReference type="ARBA" id="ARBA00023136"/>
    </source>
</evidence>
<dbReference type="GO" id="GO:0034626">
    <property type="term" value="P:fatty acid elongation, polyunsaturated fatty acid"/>
    <property type="evidence" value="ECO:0007669"/>
    <property type="project" value="TreeGrafter"/>
</dbReference>
<keyword evidence="2 10" id="KW-0444">Lipid biosynthesis</keyword>
<evidence type="ECO:0000256" key="1">
    <source>
        <dbReference type="ARBA" id="ARBA00004141"/>
    </source>
</evidence>
<evidence type="ECO:0000256" key="6">
    <source>
        <dbReference type="ARBA" id="ARBA00022989"/>
    </source>
</evidence>
<dbReference type="GO" id="GO:0005789">
    <property type="term" value="C:endoplasmic reticulum membrane"/>
    <property type="evidence" value="ECO:0007669"/>
    <property type="project" value="TreeGrafter"/>
</dbReference>
<keyword evidence="5 10" id="KW-0276">Fatty acid metabolism</keyword>
<accession>A0AAD5L1M5</accession>